<evidence type="ECO:0000313" key="2">
    <source>
        <dbReference type="Proteomes" id="UP000011592"/>
    </source>
</evidence>
<gene>
    <name evidence="1" type="ORF">C486_08013</name>
</gene>
<reference evidence="1 2" key="1">
    <citation type="journal article" date="2014" name="PLoS Genet.">
        <title>Phylogenetically driven sequencing of extremely halophilic archaea reveals strategies for static and dynamic osmo-response.</title>
        <authorList>
            <person name="Becker E.A."/>
            <person name="Seitzer P.M."/>
            <person name="Tritt A."/>
            <person name="Larsen D."/>
            <person name="Krusor M."/>
            <person name="Yao A.I."/>
            <person name="Wu D."/>
            <person name="Madern D."/>
            <person name="Eisen J.A."/>
            <person name="Darling A.E."/>
            <person name="Facciotti M.T."/>
        </authorList>
    </citation>
    <scope>NUCLEOTIDE SEQUENCE [LARGE SCALE GENOMIC DNA]</scope>
    <source>
        <strain evidence="1 2">JCM 14663</strain>
    </source>
</reference>
<dbReference type="AlphaFoldDB" id="L9Z5U7"/>
<dbReference type="EMBL" id="AOIJ01000044">
    <property type="protein sequence ID" value="ELY81027.1"/>
    <property type="molecule type" value="Genomic_DNA"/>
</dbReference>
<comment type="caution">
    <text evidence="1">The sequence shown here is derived from an EMBL/GenBank/DDBJ whole genome shotgun (WGS) entry which is preliminary data.</text>
</comment>
<dbReference type="PATRIC" id="fig|1230459.4.peg.1603"/>
<keyword evidence="2" id="KW-1185">Reference proteome</keyword>
<name>L9Z5U7_9EURY</name>
<accession>L9Z5U7</accession>
<sequence>MTFDYAATPSETFKQARELESRFLIEVATDADFEEARELLAAADADDRPAAISAITWAGMKYDKFAEQAVDILLEYWYASPGQSARPP</sequence>
<dbReference type="Proteomes" id="UP000011592">
    <property type="component" value="Unassembled WGS sequence"/>
</dbReference>
<protein>
    <submittedName>
        <fullName evidence="1">Uncharacterized protein</fullName>
    </submittedName>
</protein>
<evidence type="ECO:0000313" key="1">
    <source>
        <dbReference type="EMBL" id="ELY81027.1"/>
    </source>
</evidence>
<organism evidence="1 2">
    <name type="scientific">Natrinema gari JCM 14663</name>
    <dbReference type="NCBI Taxonomy" id="1230459"/>
    <lineage>
        <taxon>Archaea</taxon>
        <taxon>Methanobacteriati</taxon>
        <taxon>Methanobacteriota</taxon>
        <taxon>Stenosarchaea group</taxon>
        <taxon>Halobacteria</taxon>
        <taxon>Halobacteriales</taxon>
        <taxon>Natrialbaceae</taxon>
        <taxon>Natrinema</taxon>
    </lineage>
</organism>
<proteinExistence type="predicted"/>